<keyword evidence="4" id="KW-1185">Reference proteome</keyword>
<accession>A0AA38WEL2</accession>
<feature type="compositionally biased region" description="Basic and acidic residues" evidence="1">
    <location>
        <begin position="80"/>
        <end position="92"/>
    </location>
</feature>
<dbReference type="PANTHER" id="PTHR32212">
    <property type="entry name" value="CYCLIN-LIKE F-BOX"/>
    <property type="match status" value="1"/>
</dbReference>
<dbReference type="PANTHER" id="PTHR32212:SF461">
    <property type="entry name" value="F-BOX DOMAIN-CONTAINING PROTEIN"/>
    <property type="match status" value="1"/>
</dbReference>
<feature type="domain" description="F-box" evidence="2">
    <location>
        <begin position="97"/>
        <end position="150"/>
    </location>
</feature>
<dbReference type="InterPro" id="IPR053781">
    <property type="entry name" value="F-box_AtFBL13-like"/>
</dbReference>
<name>A0AA38WEL2_9ASTR</name>
<dbReference type="AlphaFoldDB" id="A0AA38WEL2"/>
<dbReference type="InterPro" id="IPR032675">
    <property type="entry name" value="LRR_dom_sf"/>
</dbReference>
<dbReference type="Pfam" id="PF00646">
    <property type="entry name" value="F-box"/>
    <property type="match status" value="1"/>
</dbReference>
<dbReference type="Proteomes" id="UP001172457">
    <property type="component" value="Chromosome 5"/>
</dbReference>
<evidence type="ECO:0000313" key="4">
    <source>
        <dbReference type="Proteomes" id="UP001172457"/>
    </source>
</evidence>
<dbReference type="SUPFAM" id="SSF52047">
    <property type="entry name" value="RNI-like"/>
    <property type="match status" value="1"/>
</dbReference>
<dbReference type="PROSITE" id="PS50181">
    <property type="entry name" value="FBOX"/>
    <property type="match status" value="1"/>
</dbReference>
<sequence>MEIQIEMLRLYFPGARNFSSYETNCCLYPRNRAPQGIPVKEGPRASSISSCTDMHYQISDSSNAKQDRSINNKRGASRSEQMDVVHDDRESINEEEEDRISKLPDDIVHCILSFLDIRYAIQTSALSKKWKHVWTSMPHLNLNNRTFDTFPQFSKFVKHALSHRNHHREVYAVKLSFAGTTTKFATVMRRIVNYAYAHNVRHLTMIWSNSDGLYHRKFPQCCFSSLTLKHLTLAIDKICRYGGCVPIPSWDFPALETLNLRNMQLSDGRGTGDKSLTFFSKCVNLKHITLHKCSMNHLDVFNVCAPQLSYLTIEDPIDGGYKPNLAWDFQALETLKLSNMQLNYVSCHLLSNCVNLKDLTLHGCSMYDGMDAFNICAPQLSNLTITHPYVFPKVFNVVVPQLKNLTASVNTTTYRYHGINFLQLSTEGLNSLEKVNLHMSRSMHELEIYVPQLLNLFQKLYSAKFLILDLYIIQIRQGQ</sequence>
<feature type="region of interest" description="Disordered" evidence="1">
    <location>
        <begin position="59"/>
        <end position="97"/>
    </location>
</feature>
<reference evidence="3" key="1">
    <citation type="submission" date="2023-03" db="EMBL/GenBank/DDBJ databases">
        <title>Chromosome-scale reference genome and RAD-based genetic map of yellow starthistle (Centaurea solstitialis) reveal putative structural variation and QTLs associated with invader traits.</title>
        <authorList>
            <person name="Reatini B."/>
            <person name="Cang F.A."/>
            <person name="Jiang Q."/>
            <person name="Mckibben M.T.W."/>
            <person name="Barker M.S."/>
            <person name="Rieseberg L.H."/>
            <person name="Dlugosch K.M."/>
        </authorList>
    </citation>
    <scope>NUCLEOTIDE SEQUENCE</scope>
    <source>
        <strain evidence="3">CAN-66</strain>
        <tissue evidence="3">Leaf</tissue>
    </source>
</reference>
<protein>
    <recommendedName>
        <fullName evidence="2">F-box domain-containing protein</fullName>
    </recommendedName>
</protein>
<dbReference type="Gene3D" id="1.20.1280.50">
    <property type="match status" value="1"/>
</dbReference>
<organism evidence="3 4">
    <name type="scientific">Centaurea solstitialis</name>
    <name type="common">yellow star-thistle</name>
    <dbReference type="NCBI Taxonomy" id="347529"/>
    <lineage>
        <taxon>Eukaryota</taxon>
        <taxon>Viridiplantae</taxon>
        <taxon>Streptophyta</taxon>
        <taxon>Embryophyta</taxon>
        <taxon>Tracheophyta</taxon>
        <taxon>Spermatophyta</taxon>
        <taxon>Magnoliopsida</taxon>
        <taxon>eudicotyledons</taxon>
        <taxon>Gunneridae</taxon>
        <taxon>Pentapetalae</taxon>
        <taxon>asterids</taxon>
        <taxon>campanulids</taxon>
        <taxon>Asterales</taxon>
        <taxon>Asteraceae</taxon>
        <taxon>Carduoideae</taxon>
        <taxon>Cardueae</taxon>
        <taxon>Centaureinae</taxon>
        <taxon>Centaurea</taxon>
    </lineage>
</organism>
<evidence type="ECO:0000313" key="3">
    <source>
        <dbReference type="EMBL" id="KAJ9547249.1"/>
    </source>
</evidence>
<evidence type="ECO:0000259" key="2">
    <source>
        <dbReference type="PROSITE" id="PS50181"/>
    </source>
</evidence>
<dbReference type="SMART" id="SM00256">
    <property type="entry name" value="FBOX"/>
    <property type="match status" value="1"/>
</dbReference>
<gene>
    <name evidence="3" type="ORF">OSB04_019792</name>
</gene>
<comment type="caution">
    <text evidence="3">The sequence shown here is derived from an EMBL/GenBank/DDBJ whole genome shotgun (WGS) entry which is preliminary data.</text>
</comment>
<dbReference type="Gene3D" id="3.80.10.10">
    <property type="entry name" value="Ribonuclease Inhibitor"/>
    <property type="match status" value="1"/>
</dbReference>
<dbReference type="InterPro" id="IPR001810">
    <property type="entry name" value="F-box_dom"/>
</dbReference>
<dbReference type="EMBL" id="JARYMX010000005">
    <property type="protein sequence ID" value="KAJ9547249.1"/>
    <property type="molecule type" value="Genomic_DNA"/>
</dbReference>
<dbReference type="CDD" id="cd22160">
    <property type="entry name" value="F-box_AtFBL13-like"/>
    <property type="match status" value="1"/>
</dbReference>
<evidence type="ECO:0000256" key="1">
    <source>
        <dbReference type="SAM" id="MobiDB-lite"/>
    </source>
</evidence>
<proteinExistence type="predicted"/>